<gene>
    <name evidence="3" type="ORF">B1A_08052</name>
</gene>
<feature type="compositionally biased region" description="Acidic residues" evidence="1">
    <location>
        <begin position="1"/>
        <end position="11"/>
    </location>
</feature>
<accession>T1BDU3</accession>
<evidence type="ECO:0000313" key="3">
    <source>
        <dbReference type="EMBL" id="EQD66638.1"/>
    </source>
</evidence>
<evidence type="ECO:0000259" key="2">
    <source>
        <dbReference type="PROSITE" id="PS50878"/>
    </source>
</evidence>
<feature type="region of interest" description="Disordered" evidence="1">
    <location>
        <begin position="1"/>
        <end position="34"/>
    </location>
</feature>
<organism evidence="3">
    <name type="scientific">mine drainage metagenome</name>
    <dbReference type="NCBI Taxonomy" id="410659"/>
    <lineage>
        <taxon>unclassified sequences</taxon>
        <taxon>metagenomes</taxon>
        <taxon>ecological metagenomes</taxon>
    </lineage>
</organism>
<dbReference type="PANTHER" id="PTHR34047:SF8">
    <property type="entry name" value="PROTEIN YKFC"/>
    <property type="match status" value="1"/>
</dbReference>
<keyword evidence="3" id="KW-0548">Nucleotidyltransferase</keyword>
<feature type="non-terminal residue" evidence="3">
    <location>
        <position position="146"/>
    </location>
</feature>
<feature type="domain" description="Reverse transcriptase" evidence="2">
    <location>
        <begin position="1"/>
        <end position="119"/>
    </location>
</feature>
<dbReference type="PANTHER" id="PTHR34047">
    <property type="entry name" value="NUCLEAR INTRON MATURASE 1, MITOCHONDRIAL-RELATED"/>
    <property type="match status" value="1"/>
</dbReference>
<dbReference type="CDD" id="cd01651">
    <property type="entry name" value="RT_G2_intron"/>
    <property type="match status" value="1"/>
</dbReference>
<dbReference type="InterPro" id="IPR043502">
    <property type="entry name" value="DNA/RNA_pol_sf"/>
</dbReference>
<sequence length="146" mass="16562">MWLDAPVEEDDGKGGKKRTTPTKDSGRGVPQGSPLSPLLGNLYMRRFVLGWKQRGVERKLRAKIVSYADDYVICCKGSAAEAMTEMRWMMQRLKLTINEEKTRVCQLPQERFDFLGYTFGRCYSGETGRAYLGTRPSKKSVSRIIG</sequence>
<dbReference type="InterPro" id="IPR000477">
    <property type="entry name" value="RT_dom"/>
</dbReference>
<dbReference type="EMBL" id="AUZX01005768">
    <property type="protein sequence ID" value="EQD66638.1"/>
    <property type="molecule type" value="Genomic_DNA"/>
</dbReference>
<dbReference type="Gene3D" id="3.30.70.270">
    <property type="match status" value="1"/>
</dbReference>
<keyword evidence="3" id="KW-0808">Transferase</keyword>
<name>T1BDU3_9ZZZZ</name>
<dbReference type="InterPro" id="IPR051083">
    <property type="entry name" value="GrpII_Intron_Splice-Mob/Def"/>
</dbReference>
<protein>
    <submittedName>
        <fullName evidence="3">RNA-directed DNA polymerase (Reverse transcriptase)</fullName>
        <ecNumber evidence="3">2.7.7.49</ecNumber>
    </submittedName>
</protein>
<dbReference type="GO" id="GO:0003964">
    <property type="term" value="F:RNA-directed DNA polymerase activity"/>
    <property type="evidence" value="ECO:0007669"/>
    <property type="project" value="UniProtKB-KW"/>
</dbReference>
<dbReference type="InterPro" id="IPR043128">
    <property type="entry name" value="Rev_trsase/Diguanyl_cyclase"/>
</dbReference>
<dbReference type="PROSITE" id="PS50878">
    <property type="entry name" value="RT_POL"/>
    <property type="match status" value="1"/>
</dbReference>
<dbReference type="Pfam" id="PF00078">
    <property type="entry name" value="RVT_1"/>
    <property type="match status" value="1"/>
</dbReference>
<evidence type="ECO:0000256" key="1">
    <source>
        <dbReference type="SAM" id="MobiDB-lite"/>
    </source>
</evidence>
<keyword evidence="3" id="KW-0695">RNA-directed DNA polymerase</keyword>
<reference evidence="3" key="2">
    <citation type="journal article" date="2014" name="ISME J.">
        <title>Microbial stratification in low pH oxic and suboxic macroscopic growths along an acid mine drainage.</title>
        <authorList>
            <person name="Mendez-Garcia C."/>
            <person name="Mesa V."/>
            <person name="Sprenger R.R."/>
            <person name="Richter M."/>
            <person name="Diez M.S."/>
            <person name="Solano J."/>
            <person name="Bargiela R."/>
            <person name="Golyshina O.V."/>
            <person name="Manteca A."/>
            <person name="Ramos J.L."/>
            <person name="Gallego J.R."/>
            <person name="Llorente I."/>
            <person name="Martins Dos Santos V.A."/>
            <person name="Jensen O.N."/>
            <person name="Pelaez A.I."/>
            <person name="Sanchez J."/>
            <person name="Ferrer M."/>
        </authorList>
    </citation>
    <scope>NUCLEOTIDE SEQUENCE</scope>
</reference>
<comment type="caution">
    <text evidence="3">The sequence shown here is derived from an EMBL/GenBank/DDBJ whole genome shotgun (WGS) entry which is preliminary data.</text>
</comment>
<proteinExistence type="predicted"/>
<dbReference type="AlphaFoldDB" id="T1BDU3"/>
<dbReference type="EC" id="2.7.7.49" evidence="3"/>
<dbReference type="SUPFAM" id="SSF56672">
    <property type="entry name" value="DNA/RNA polymerases"/>
    <property type="match status" value="1"/>
</dbReference>
<reference evidence="3" key="1">
    <citation type="submission" date="2013-08" db="EMBL/GenBank/DDBJ databases">
        <authorList>
            <person name="Mendez C."/>
            <person name="Richter M."/>
            <person name="Ferrer M."/>
            <person name="Sanchez J."/>
        </authorList>
    </citation>
    <scope>NUCLEOTIDE SEQUENCE</scope>
</reference>